<name>A0A8J3CPM8_9PROT</name>
<proteinExistence type="predicted"/>
<keyword evidence="3" id="KW-1185">Reference proteome</keyword>
<keyword evidence="1" id="KW-0732">Signal</keyword>
<protein>
    <submittedName>
        <fullName evidence="2">Uncharacterized protein</fullName>
    </submittedName>
</protein>
<dbReference type="Proteomes" id="UP000634004">
    <property type="component" value="Unassembled WGS sequence"/>
</dbReference>
<evidence type="ECO:0000313" key="3">
    <source>
        <dbReference type="Proteomes" id="UP000634004"/>
    </source>
</evidence>
<dbReference type="EMBL" id="BMZH01000001">
    <property type="protein sequence ID" value="GHA83288.1"/>
    <property type="molecule type" value="Genomic_DNA"/>
</dbReference>
<dbReference type="AlphaFoldDB" id="A0A8J3CPM8"/>
<organism evidence="2 3">
    <name type="scientific">Algimonas arctica</name>
    <dbReference type="NCBI Taxonomy" id="1479486"/>
    <lineage>
        <taxon>Bacteria</taxon>
        <taxon>Pseudomonadati</taxon>
        <taxon>Pseudomonadota</taxon>
        <taxon>Alphaproteobacteria</taxon>
        <taxon>Maricaulales</taxon>
        <taxon>Robiginitomaculaceae</taxon>
        <taxon>Algimonas</taxon>
    </lineage>
</organism>
<reference evidence="2" key="1">
    <citation type="journal article" date="2014" name="Int. J. Syst. Evol. Microbiol.">
        <title>Complete genome sequence of Corynebacterium casei LMG S-19264T (=DSM 44701T), isolated from a smear-ripened cheese.</title>
        <authorList>
            <consortium name="US DOE Joint Genome Institute (JGI-PGF)"/>
            <person name="Walter F."/>
            <person name="Albersmeier A."/>
            <person name="Kalinowski J."/>
            <person name="Ruckert C."/>
        </authorList>
    </citation>
    <scope>NUCLEOTIDE SEQUENCE</scope>
    <source>
        <strain evidence="2">KCTC 32513</strain>
    </source>
</reference>
<comment type="caution">
    <text evidence="2">The sequence shown here is derived from an EMBL/GenBank/DDBJ whole genome shotgun (WGS) entry which is preliminary data.</text>
</comment>
<evidence type="ECO:0000256" key="1">
    <source>
        <dbReference type="SAM" id="SignalP"/>
    </source>
</evidence>
<gene>
    <name evidence="2" type="ORF">GCM10009069_03220</name>
</gene>
<dbReference type="RefSeq" id="WP_189494714.1">
    <property type="nucleotide sequence ID" value="NZ_BMZH01000001.1"/>
</dbReference>
<sequence length="288" mass="29812">MRILLTSTAAIALSGCSMLGFGSGGYSNGPSYGHSTAPAHGSCNPYAGLNGNASCSHSSTWNVEGAIGQEFMVDGDFTTPGDVAAVPGLTPNAVSMKDAYNSATRYELGASYAANPNRKYTMMASYSKASGNDVALGTLTGPPANTLRGTASDYEAFGLEAGVRQYFRPRSAPFVSSLRPYVEGRLGAAQIDDITIENLRDNGGAVNGGTANMYQGGWIPTASGLVGVEAPVFQRATLALETGLRYRGTLKTDTTDFGPGGGVGILSGINNGSSNLTVPVMLRGRYRF</sequence>
<dbReference type="PROSITE" id="PS51257">
    <property type="entry name" value="PROKAR_LIPOPROTEIN"/>
    <property type="match status" value="1"/>
</dbReference>
<reference evidence="2" key="2">
    <citation type="submission" date="2020-09" db="EMBL/GenBank/DDBJ databases">
        <authorList>
            <person name="Sun Q."/>
            <person name="Kim S."/>
        </authorList>
    </citation>
    <scope>NUCLEOTIDE SEQUENCE</scope>
    <source>
        <strain evidence="2">KCTC 32513</strain>
    </source>
</reference>
<accession>A0A8J3CPM8</accession>
<evidence type="ECO:0000313" key="2">
    <source>
        <dbReference type="EMBL" id="GHA83288.1"/>
    </source>
</evidence>
<feature type="chain" id="PRO_5035185510" evidence="1">
    <location>
        <begin position="20"/>
        <end position="288"/>
    </location>
</feature>
<feature type="signal peptide" evidence="1">
    <location>
        <begin position="1"/>
        <end position="19"/>
    </location>
</feature>